<dbReference type="SUPFAM" id="SSF50621">
    <property type="entry name" value="Alanine racemase C-terminal domain-like"/>
    <property type="match status" value="1"/>
</dbReference>
<dbReference type="AlphaFoldDB" id="A0A9W6BAF0"/>
<evidence type="ECO:0008006" key="10">
    <source>
        <dbReference type="Google" id="ProtNLM"/>
    </source>
</evidence>
<dbReference type="GO" id="GO:0006596">
    <property type="term" value="P:polyamine biosynthetic process"/>
    <property type="evidence" value="ECO:0007669"/>
    <property type="project" value="InterPro"/>
</dbReference>
<comment type="cofactor">
    <cofactor evidence="1 4">
        <name>pyridoxal 5'-phosphate</name>
        <dbReference type="ChEBI" id="CHEBI:597326"/>
    </cofactor>
</comment>
<evidence type="ECO:0000256" key="5">
    <source>
        <dbReference type="RuleBase" id="RU003737"/>
    </source>
</evidence>
<accession>A0A9W6BAF0</accession>
<evidence type="ECO:0000256" key="1">
    <source>
        <dbReference type="ARBA" id="ARBA00001933"/>
    </source>
</evidence>
<dbReference type="InterPro" id="IPR009006">
    <property type="entry name" value="Ala_racemase/Decarboxylase_C"/>
</dbReference>
<dbReference type="InterPro" id="IPR002433">
    <property type="entry name" value="Orn_de-COase"/>
</dbReference>
<comment type="similarity">
    <text evidence="5">Belongs to the Orn/Lys/Arg decarboxylase class-II family.</text>
</comment>
<dbReference type="OrthoDB" id="5034579at2759"/>
<feature type="domain" description="Orn/DAP/Arg decarboxylase 2 N-terminal" evidence="7">
    <location>
        <begin position="49"/>
        <end position="250"/>
    </location>
</feature>
<name>A0A9W6BAF0_9CHLO</name>
<dbReference type="Pfam" id="PF00278">
    <property type="entry name" value="Orn_DAP_Arg_deC"/>
    <property type="match status" value="1"/>
</dbReference>
<feature type="active site" description="Proton donor" evidence="4">
    <location>
        <position position="516"/>
    </location>
</feature>
<proteinExistence type="inferred from homology"/>
<dbReference type="PRINTS" id="PR01179">
    <property type="entry name" value="ODADCRBXLASE"/>
</dbReference>
<evidence type="ECO:0000313" key="9">
    <source>
        <dbReference type="Proteomes" id="UP001165080"/>
    </source>
</evidence>
<evidence type="ECO:0000256" key="2">
    <source>
        <dbReference type="ARBA" id="ARBA00022898"/>
    </source>
</evidence>
<dbReference type="GO" id="GO:0009089">
    <property type="term" value="P:lysine biosynthetic process via diaminopimelate"/>
    <property type="evidence" value="ECO:0007669"/>
    <property type="project" value="TreeGrafter"/>
</dbReference>
<dbReference type="PANTHER" id="PTHR43727">
    <property type="entry name" value="DIAMINOPIMELATE DECARBOXYLASE"/>
    <property type="match status" value="1"/>
</dbReference>
<dbReference type="EMBL" id="BRXU01000001">
    <property type="protein sequence ID" value="GLC48128.1"/>
    <property type="molecule type" value="Genomic_DNA"/>
</dbReference>
<evidence type="ECO:0000256" key="4">
    <source>
        <dbReference type="PIRSR" id="PIRSR600183-50"/>
    </source>
</evidence>
<feature type="domain" description="Orn/DAP/Arg decarboxylase 2 C-terminal" evidence="6">
    <location>
        <begin position="507"/>
        <end position="543"/>
    </location>
</feature>
<keyword evidence="9" id="KW-1185">Reference proteome</keyword>
<organism evidence="8 9">
    <name type="scientific">Pleodorina starrii</name>
    <dbReference type="NCBI Taxonomy" id="330485"/>
    <lineage>
        <taxon>Eukaryota</taxon>
        <taxon>Viridiplantae</taxon>
        <taxon>Chlorophyta</taxon>
        <taxon>core chlorophytes</taxon>
        <taxon>Chlorophyceae</taxon>
        <taxon>CS clade</taxon>
        <taxon>Chlamydomonadales</taxon>
        <taxon>Volvocaceae</taxon>
        <taxon>Pleodorina</taxon>
    </lineage>
</organism>
<evidence type="ECO:0000313" key="8">
    <source>
        <dbReference type="EMBL" id="GLC48128.1"/>
    </source>
</evidence>
<dbReference type="GO" id="GO:0008836">
    <property type="term" value="F:diaminopimelate decarboxylase activity"/>
    <property type="evidence" value="ECO:0007669"/>
    <property type="project" value="TreeGrafter"/>
</dbReference>
<dbReference type="Pfam" id="PF02784">
    <property type="entry name" value="Orn_Arg_deC_N"/>
    <property type="match status" value="1"/>
</dbReference>
<dbReference type="InterPro" id="IPR022644">
    <property type="entry name" value="De-COase2_N"/>
</dbReference>
<dbReference type="SUPFAM" id="SSF51419">
    <property type="entry name" value="PLP-binding barrel"/>
    <property type="match status" value="1"/>
</dbReference>
<protein>
    <recommendedName>
        <fullName evidence="10">Diaminopimelate decarboxylase</fullName>
    </recommendedName>
</protein>
<dbReference type="Gene3D" id="2.40.37.10">
    <property type="entry name" value="Lyase, Ornithine Decarboxylase, Chain A, domain 1"/>
    <property type="match status" value="1"/>
</dbReference>
<dbReference type="Proteomes" id="UP001165080">
    <property type="component" value="Unassembled WGS sequence"/>
</dbReference>
<reference evidence="8 9" key="1">
    <citation type="journal article" date="2023" name="Commun. Biol.">
        <title>Reorganization of the ancestral sex-determining regions during the evolution of trioecy in Pleodorina starrii.</title>
        <authorList>
            <person name="Takahashi K."/>
            <person name="Suzuki S."/>
            <person name="Kawai-Toyooka H."/>
            <person name="Yamamoto K."/>
            <person name="Hamaji T."/>
            <person name="Ootsuki R."/>
            <person name="Yamaguchi H."/>
            <person name="Kawachi M."/>
            <person name="Higashiyama T."/>
            <person name="Nozaki H."/>
        </authorList>
    </citation>
    <scope>NUCLEOTIDE SEQUENCE [LARGE SCALE GENOMIC DNA]</scope>
    <source>
        <strain evidence="8 9">NIES-4479</strain>
    </source>
</reference>
<dbReference type="InterPro" id="IPR000183">
    <property type="entry name" value="Orn/DAP/Arg_de-COase"/>
</dbReference>
<dbReference type="PANTHER" id="PTHR43727:SF3">
    <property type="entry name" value="GROUP IV DECARBOXYLASE"/>
    <property type="match status" value="1"/>
</dbReference>
<gene>
    <name evidence="8" type="primary">PLEST007481</name>
    <name evidence="8" type="ORF">PLESTB_000062100</name>
</gene>
<dbReference type="Gene3D" id="3.20.20.10">
    <property type="entry name" value="Alanine racemase"/>
    <property type="match status" value="1"/>
</dbReference>
<dbReference type="InterPro" id="IPR029066">
    <property type="entry name" value="PLP-binding_barrel"/>
</dbReference>
<keyword evidence="2 4" id="KW-0663">Pyridoxal phosphate</keyword>
<dbReference type="PRINTS" id="PR01182">
    <property type="entry name" value="ORNDCRBXLASE"/>
</dbReference>
<feature type="modified residue" description="N6-(pyridoxal phosphate)lysine" evidence="4">
    <location>
        <position position="60"/>
    </location>
</feature>
<keyword evidence="3" id="KW-0456">Lyase</keyword>
<evidence type="ECO:0000259" key="7">
    <source>
        <dbReference type="Pfam" id="PF02784"/>
    </source>
</evidence>
<dbReference type="InterPro" id="IPR022653">
    <property type="entry name" value="De-COase2_pyr-phos_BS"/>
</dbReference>
<sequence length="652" mass="66070">MHPKETRRRALAAAIEAGIAGRDDESATAMFMDLDIIHATINALKRAPFPPATLHSFAVKANPVGRVLELLREAGLGAEVASLGELRQALACGFPPHRVVFDSPIKTTAELRFALRAGVRLNLDNLQELQRVADLVAAEPQLLYGSTTGDGGPRLIGLRINPQVGEGSIRALSTGGRVSKFGIPLLERRRELLAAFATHPWINALHLHVGSQGVPLELTVEGIARVAELAEEIEAEYGNGNGTAAGGGGAGGGGGGAGGRRILALDIGGGLPVQYGNDDLAWLLGSTAAAAEAAAEAEAVPSIFERYAVLLKARLPSLFVAAPSDAVTSSAAAAAAVAVAAAAPPPPQLVTEFGRCLVAKSVFAAGRVEYGKCCGGRRVVVSGLGGDLLLRAVYLPETWPVRVELYGADGQPKQPPTPAPLPGDGAAFSLSDRVASLGNSPDLPAAAAAAQDQGASAAGATTMACVYGGGAGGGGVDGGGVDAGGVGAAGGGSAAGEGEEEDGSWLAPTDVVGPLCFQGDRLAEAVPLPPAQPGDWLVVPDVGAYCLSMYSRYNSRCSPPVWGFRRCTAAATTTAEGTHGVGTEPPRAEATEAAPGSRLALPAAWAAAAGGSGGGGVRRCGDYEFVLLRRGETVEEVMAFWNLLEPPAQGGA</sequence>
<evidence type="ECO:0000256" key="3">
    <source>
        <dbReference type="ARBA" id="ARBA00023239"/>
    </source>
</evidence>
<evidence type="ECO:0000259" key="6">
    <source>
        <dbReference type="Pfam" id="PF00278"/>
    </source>
</evidence>
<dbReference type="InterPro" id="IPR022643">
    <property type="entry name" value="De-COase2_C"/>
</dbReference>
<dbReference type="PROSITE" id="PS00878">
    <property type="entry name" value="ODR_DC_2_1"/>
    <property type="match status" value="1"/>
</dbReference>
<comment type="caution">
    <text evidence="8">The sequence shown here is derived from an EMBL/GenBank/DDBJ whole genome shotgun (WGS) entry which is preliminary data.</text>
</comment>